<evidence type="ECO:0000256" key="2">
    <source>
        <dbReference type="ARBA" id="ARBA00022771"/>
    </source>
</evidence>
<dbReference type="SUPFAM" id="SSF57850">
    <property type="entry name" value="RING/U-box"/>
    <property type="match status" value="1"/>
</dbReference>
<dbReference type="SMART" id="SM00184">
    <property type="entry name" value="RING"/>
    <property type="match status" value="1"/>
</dbReference>
<dbReference type="Gene3D" id="3.30.40.10">
    <property type="entry name" value="Zinc/RING finger domain, C3HC4 (zinc finger)"/>
    <property type="match status" value="1"/>
</dbReference>
<keyword evidence="3" id="KW-0862">Zinc</keyword>
<sequence length="207" mass="22630">MSRSAFVDLTTVGSSSPSNDRDAMQPTADLYSSRRRFPLFHVSGGAHDSKRRRLNSGAAAGPSTVISNPQPLPQDTVETPIVESIDLTQVKGSATLAQAISKQQEDAVKAQHSAKDETGRSTLTSYKCPVCMDTPVDATTTICGHLFCHKCIIDTLRFSEERRSYESGKTPRGNCPVCRKVLTKSDTPGPRRNLVPLQLKLTTRKRQ</sequence>
<dbReference type="GO" id="GO:0033768">
    <property type="term" value="C:SUMO-targeted ubiquitin ligase complex"/>
    <property type="evidence" value="ECO:0007669"/>
    <property type="project" value="TreeGrafter"/>
</dbReference>
<feature type="domain" description="RING-type" evidence="6">
    <location>
        <begin position="128"/>
        <end position="179"/>
    </location>
</feature>
<keyword evidence="8" id="KW-1185">Reference proteome</keyword>
<dbReference type="GO" id="GO:0061630">
    <property type="term" value="F:ubiquitin protein ligase activity"/>
    <property type="evidence" value="ECO:0007669"/>
    <property type="project" value="InterPro"/>
</dbReference>
<dbReference type="GO" id="GO:0032183">
    <property type="term" value="F:SUMO binding"/>
    <property type="evidence" value="ECO:0007669"/>
    <property type="project" value="TreeGrafter"/>
</dbReference>
<keyword evidence="1" id="KW-0479">Metal-binding</keyword>
<evidence type="ECO:0000313" key="7">
    <source>
        <dbReference type="EMBL" id="WEW61051.1"/>
    </source>
</evidence>
<dbReference type="GO" id="GO:0008270">
    <property type="term" value="F:zinc ion binding"/>
    <property type="evidence" value="ECO:0007669"/>
    <property type="project" value="UniProtKB-KW"/>
</dbReference>
<proteinExistence type="predicted"/>
<dbReference type="EMBL" id="CP120630">
    <property type="protein sequence ID" value="WEW61051.1"/>
    <property type="molecule type" value="Genomic_DNA"/>
</dbReference>
<name>A0AAF0DLJ8_9EURO</name>
<evidence type="ECO:0000256" key="5">
    <source>
        <dbReference type="SAM" id="MobiDB-lite"/>
    </source>
</evidence>
<dbReference type="Pfam" id="PF00097">
    <property type="entry name" value="zf-C3HC4"/>
    <property type="match status" value="1"/>
</dbReference>
<evidence type="ECO:0000313" key="8">
    <source>
        <dbReference type="Proteomes" id="UP001219355"/>
    </source>
</evidence>
<evidence type="ECO:0000256" key="3">
    <source>
        <dbReference type="ARBA" id="ARBA00022833"/>
    </source>
</evidence>
<dbReference type="InterPro" id="IPR013083">
    <property type="entry name" value="Znf_RING/FYVE/PHD"/>
</dbReference>
<reference evidence="7" key="1">
    <citation type="submission" date="2023-03" db="EMBL/GenBank/DDBJ databases">
        <title>Emydomyces testavorans Genome Sequence.</title>
        <authorList>
            <person name="Hoyer L."/>
        </authorList>
    </citation>
    <scope>NUCLEOTIDE SEQUENCE</scope>
    <source>
        <strain evidence="7">16-2883</strain>
    </source>
</reference>
<dbReference type="PROSITE" id="PS00518">
    <property type="entry name" value="ZF_RING_1"/>
    <property type="match status" value="1"/>
</dbReference>
<dbReference type="PANTHER" id="PTHR47094:SF1">
    <property type="entry name" value="RING-TYPE E3 UBIQUITIN TRANSFERASE"/>
    <property type="match status" value="1"/>
</dbReference>
<dbReference type="Proteomes" id="UP001219355">
    <property type="component" value="Chromosome 4"/>
</dbReference>
<evidence type="ECO:0000256" key="4">
    <source>
        <dbReference type="PROSITE-ProRule" id="PRU00175"/>
    </source>
</evidence>
<feature type="region of interest" description="Disordered" evidence="5">
    <location>
        <begin position="1"/>
        <end position="76"/>
    </location>
</feature>
<dbReference type="AlphaFoldDB" id="A0AAF0DLJ8"/>
<dbReference type="GO" id="GO:0006511">
    <property type="term" value="P:ubiquitin-dependent protein catabolic process"/>
    <property type="evidence" value="ECO:0007669"/>
    <property type="project" value="TreeGrafter"/>
</dbReference>
<keyword evidence="2 4" id="KW-0863">Zinc-finger</keyword>
<dbReference type="PANTHER" id="PTHR47094">
    <property type="entry name" value="ELFLESS, ISOFORM B"/>
    <property type="match status" value="1"/>
</dbReference>
<accession>A0AAF0DLJ8</accession>
<evidence type="ECO:0000256" key="1">
    <source>
        <dbReference type="ARBA" id="ARBA00022723"/>
    </source>
</evidence>
<protein>
    <recommendedName>
        <fullName evidence="6">RING-type domain-containing protein</fullName>
    </recommendedName>
</protein>
<dbReference type="InterPro" id="IPR018957">
    <property type="entry name" value="Znf_C3HC4_RING-type"/>
</dbReference>
<dbReference type="InterPro" id="IPR049627">
    <property type="entry name" value="SLX8"/>
</dbReference>
<evidence type="ECO:0000259" key="6">
    <source>
        <dbReference type="PROSITE" id="PS50089"/>
    </source>
</evidence>
<dbReference type="InterPro" id="IPR017907">
    <property type="entry name" value="Znf_RING_CS"/>
</dbReference>
<dbReference type="PROSITE" id="PS50089">
    <property type="entry name" value="ZF_RING_2"/>
    <property type="match status" value="1"/>
</dbReference>
<organism evidence="7 8">
    <name type="scientific">Emydomyces testavorans</name>
    <dbReference type="NCBI Taxonomy" id="2070801"/>
    <lineage>
        <taxon>Eukaryota</taxon>
        <taxon>Fungi</taxon>
        <taxon>Dikarya</taxon>
        <taxon>Ascomycota</taxon>
        <taxon>Pezizomycotina</taxon>
        <taxon>Eurotiomycetes</taxon>
        <taxon>Eurotiomycetidae</taxon>
        <taxon>Onygenales</taxon>
        <taxon>Nannizziopsiaceae</taxon>
        <taxon>Emydomyces</taxon>
    </lineage>
</organism>
<dbReference type="InterPro" id="IPR001841">
    <property type="entry name" value="Znf_RING"/>
</dbReference>
<gene>
    <name evidence="7" type="ORF">PRK78_006540</name>
</gene>
<dbReference type="GO" id="GO:0140082">
    <property type="term" value="F:SUMO-ubiquitin ligase activity"/>
    <property type="evidence" value="ECO:0007669"/>
    <property type="project" value="TreeGrafter"/>
</dbReference>